<dbReference type="Proteomes" id="UP000807504">
    <property type="component" value="Unassembled WGS sequence"/>
</dbReference>
<keyword evidence="1" id="KW-0732">Signal</keyword>
<comment type="caution">
    <text evidence="2">The sequence shown here is derived from an EMBL/GenBank/DDBJ whole genome shotgun (WGS) entry which is preliminary data.</text>
</comment>
<dbReference type="InterPro" id="IPR036024">
    <property type="entry name" value="Somatomedin_B-like_dom_sf"/>
</dbReference>
<dbReference type="InterPro" id="IPR053231">
    <property type="entry name" value="GPCR_LN-TM7"/>
</dbReference>
<feature type="chain" id="PRO_5035742046" description="SMB domain-containing protein" evidence="1">
    <location>
        <begin position="23"/>
        <end position="345"/>
    </location>
</feature>
<evidence type="ECO:0000256" key="1">
    <source>
        <dbReference type="SAM" id="SignalP"/>
    </source>
</evidence>
<evidence type="ECO:0000313" key="3">
    <source>
        <dbReference type="Proteomes" id="UP000807504"/>
    </source>
</evidence>
<dbReference type="PANTHER" id="PTHR45902:SF1">
    <property type="entry name" value="LATROPHILIN RECEPTOR-LIKE PROTEIN A"/>
    <property type="match status" value="1"/>
</dbReference>
<dbReference type="SUPFAM" id="SSF90188">
    <property type="entry name" value="Somatomedin B domain"/>
    <property type="match status" value="1"/>
</dbReference>
<reference evidence="2" key="1">
    <citation type="journal article" date="2020" name="bioRxiv">
        <title>Chromosome-level reference genome of the European wasp spider Argiope bruennichi: a resource for studies on range expansion and evolutionary adaptation.</title>
        <authorList>
            <person name="Sheffer M.M."/>
            <person name="Hoppe A."/>
            <person name="Krehenwinkel H."/>
            <person name="Uhl G."/>
            <person name="Kuss A.W."/>
            <person name="Jensen L."/>
            <person name="Jensen C."/>
            <person name="Gillespie R.G."/>
            <person name="Hoff K.J."/>
            <person name="Prost S."/>
        </authorList>
    </citation>
    <scope>NUCLEOTIDE SEQUENCE</scope>
</reference>
<accession>A0A8T0EMT6</accession>
<evidence type="ECO:0000313" key="2">
    <source>
        <dbReference type="EMBL" id="KAF8776768.1"/>
    </source>
</evidence>
<protein>
    <recommendedName>
        <fullName evidence="4">SMB domain-containing protein</fullName>
    </recommendedName>
</protein>
<proteinExistence type="predicted"/>
<dbReference type="PANTHER" id="PTHR45902">
    <property type="entry name" value="LATROPHILIN RECEPTOR-LIKE PROTEIN A"/>
    <property type="match status" value="1"/>
</dbReference>
<dbReference type="EMBL" id="JABXBU010002072">
    <property type="protein sequence ID" value="KAF8776768.1"/>
    <property type="molecule type" value="Genomic_DNA"/>
</dbReference>
<evidence type="ECO:0008006" key="4">
    <source>
        <dbReference type="Google" id="ProtNLM"/>
    </source>
</evidence>
<dbReference type="AlphaFoldDB" id="A0A8T0EMT6"/>
<gene>
    <name evidence="2" type="ORF">HNY73_013714</name>
</gene>
<sequence length="345" mass="39366">MANIKMRLFSLWLLSLCSATLGELPFAPGSCSQKCESQANVTEENLLPCSCSSSCAFYKDCCFDSRHRRVDVSAITVSKMCISLSKRGRFLAISGCPSNWSGSSQFCSESIGHLPPVTSTTSGITYANLYCAVCNGDGEKLTTWNVELRCCPEHEGLDGRHYVYRRGYLWSKVDNHRKCLCNYVSHYNDASFTNSLELRSCDRSREISRCSSSWHNDTVKELCKAFVDSVYIGERIYRNIYCGQCNYERLDRAKCMPTIVERKLSEGSDMASIFEYCTNHHLSICLHYFDHLNRGKSYTFSSLLNIREEGCIPPSGKRCCTGFRYDFKTKRCRELVRSNKRRINF</sequence>
<keyword evidence="3" id="KW-1185">Reference proteome</keyword>
<feature type="signal peptide" evidence="1">
    <location>
        <begin position="1"/>
        <end position="22"/>
    </location>
</feature>
<organism evidence="2 3">
    <name type="scientific">Argiope bruennichi</name>
    <name type="common">Wasp spider</name>
    <name type="synonym">Aranea bruennichi</name>
    <dbReference type="NCBI Taxonomy" id="94029"/>
    <lineage>
        <taxon>Eukaryota</taxon>
        <taxon>Metazoa</taxon>
        <taxon>Ecdysozoa</taxon>
        <taxon>Arthropoda</taxon>
        <taxon>Chelicerata</taxon>
        <taxon>Arachnida</taxon>
        <taxon>Araneae</taxon>
        <taxon>Araneomorphae</taxon>
        <taxon>Entelegynae</taxon>
        <taxon>Araneoidea</taxon>
        <taxon>Araneidae</taxon>
        <taxon>Argiope</taxon>
    </lineage>
</organism>
<name>A0A8T0EMT6_ARGBR</name>
<reference evidence="2" key="2">
    <citation type="submission" date="2020-06" db="EMBL/GenBank/DDBJ databases">
        <authorList>
            <person name="Sheffer M."/>
        </authorList>
    </citation>
    <scope>NUCLEOTIDE SEQUENCE</scope>
</reference>